<organism evidence="1 2">
    <name type="scientific">Fusibacter ferrireducens</name>
    <dbReference type="NCBI Taxonomy" id="2785058"/>
    <lineage>
        <taxon>Bacteria</taxon>
        <taxon>Bacillati</taxon>
        <taxon>Bacillota</taxon>
        <taxon>Clostridia</taxon>
        <taxon>Eubacteriales</taxon>
        <taxon>Eubacteriales Family XII. Incertae Sedis</taxon>
        <taxon>Fusibacter</taxon>
    </lineage>
</organism>
<comment type="caution">
    <text evidence="1">The sequence shown here is derived from an EMBL/GenBank/DDBJ whole genome shotgun (WGS) entry which is preliminary data.</text>
</comment>
<proteinExistence type="predicted"/>
<dbReference type="Proteomes" id="UP000614200">
    <property type="component" value="Unassembled WGS sequence"/>
</dbReference>
<dbReference type="EMBL" id="JADKNH010000007">
    <property type="protein sequence ID" value="MBF4693967.1"/>
    <property type="molecule type" value="Genomic_DNA"/>
</dbReference>
<reference evidence="1 2" key="1">
    <citation type="submission" date="2020-11" db="EMBL/GenBank/DDBJ databases">
        <title>Fusibacter basophilias sp. nov.</title>
        <authorList>
            <person name="Qiu D."/>
        </authorList>
    </citation>
    <scope>NUCLEOTIDE SEQUENCE [LARGE SCALE GENOMIC DNA]</scope>
    <source>
        <strain evidence="1 2">Q10-2</strain>
    </source>
</reference>
<sequence length="98" mass="11591">MNENAEFYNYSSIPFLNEYEAKERIHVQKKMIDALAQGTYKIDSNDIIPLHKEYLNEILLIIGELNLKTRKTKTMQVNSSKRLDLYMNHNYIIAGNYF</sequence>
<evidence type="ECO:0000313" key="1">
    <source>
        <dbReference type="EMBL" id="MBF4693967.1"/>
    </source>
</evidence>
<evidence type="ECO:0000313" key="2">
    <source>
        <dbReference type="Proteomes" id="UP000614200"/>
    </source>
</evidence>
<gene>
    <name evidence="1" type="ORF">ISU02_12675</name>
</gene>
<name>A0ABR9ZU20_9FIRM</name>
<accession>A0ABR9ZU20</accession>
<protein>
    <submittedName>
        <fullName evidence="1">Uncharacterized protein</fullName>
    </submittedName>
</protein>
<keyword evidence="2" id="KW-1185">Reference proteome</keyword>